<gene>
    <name evidence="1" type="ORF">AQUCO_05800014v1</name>
</gene>
<sequence length="76" mass="8165">MNTSDLDGFDKVKKASFLSQTMGIKKDHLLTKSRKEGCLLQCNTAVSAEATGCKMNKSASSVTAIVSGFVSCIWFV</sequence>
<protein>
    <submittedName>
        <fullName evidence="1">Uncharacterized protein</fullName>
    </submittedName>
</protein>
<reference evidence="1 2" key="1">
    <citation type="submission" date="2017-09" db="EMBL/GenBank/DDBJ databases">
        <title>WGS assembly of Aquilegia coerulea Goldsmith.</title>
        <authorList>
            <person name="Hodges S."/>
            <person name="Kramer E."/>
            <person name="Nordborg M."/>
            <person name="Tomkins J."/>
            <person name="Borevitz J."/>
            <person name="Derieg N."/>
            <person name="Yan J."/>
            <person name="Mihaltcheva S."/>
            <person name="Hayes R.D."/>
            <person name="Rokhsar D."/>
        </authorList>
    </citation>
    <scope>NUCLEOTIDE SEQUENCE [LARGE SCALE GENOMIC DNA]</scope>
    <source>
        <strain evidence="2">cv. Goldsmith</strain>
    </source>
</reference>
<evidence type="ECO:0000313" key="1">
    <source>
        <dbReference type="EMBL" id="PIA29585.1"/>
    </source>
</evidence>
<dbReference type="InParanoid" id="A0A2G5CE74"/>
<name>A0A2G5CE74_AQUCA</name>
<evidence type="ECO:0000313" key="2">
    <source>
        <dbReference type="Proteomes" id="UP000230069"/>
    </source>
</evidence>
<dbReference type="Proteomes" id="UP000230069">
    <property type="component" value="Unassembled WGS sequence"/>
</dbReference>
<keyword evidence="2" id="KW-1185">Reference proteome</keyword>
<accession>A0A2G5CE74</accession>
<organism evidence="1 2">
    <name type="scientific">Aquilegia coerulea</name>
    <name type="common">Rocky mountain columbine</name>
    <dbReference type="NCBI Taxonomy" id="218851"/>
    <lineage>
        <taxon>Eukaryota</taxon>
        <taxon>Viridiplantae</taxon>
        <taxon>Streptophyta</taxon>
        <taxon>Embryophyta</taxon>
        <taxon>Tracheophyta</taxon>
        <taxon>Spermatophyta</taxon>
        <taxon>Magnoliopsida</taxon>
        <taxon>Ranunculales</taxon>
        <taxon>Ranunculaceae</taxon>
        <taxon>Thalictroideae</taxon>
        <taxon>Aquilegia</taxon>
    </lineage>
</organism>
<dbReference type="EMBL" id="KZ305075">
    <property type="protein sequence ID" value="PIA29585.1"/>
    <property type="molecule type" value="Genomic_DNA"/>
</dbReference>
<dbReference type="AlphaFoldDB" id="A0A2G5CE74"/>
<proteinExistence type="predicted"/>